<dbReference type="RefSeq" id="WP_146399440.1">
    <property type="nucleotide sequence ID" value="NZ_SJPJ01000001.1"/>
</dbReference>
<comment type="caution">
    <text evidence="2">The sequence shown here is derived from an EMBL/GenBank/DDBJ whole genome shotgun (WGS) entry which is preliminary data.</text>
</comment>
<reference evidence="2 3" key="1">
    <citation type="submission" date="2019-02" db="EMBL/GenBank/DDBJ databases">
        <title>Deep-cultivation of Planctomycetes and their phenomic and genomic characterization uncovers novel biology.</title>
        <authorList>
            <person name="Wiegand S."/>
            <person name="Jogler M."/>
            <person name="Boedeker C."/>
            <person name="Pinto D."/>
            <person name="Vollmers J."/>
            <person name="Rivas-Marin E."/>
            <person name="Kohn T."/>
            <person name="Peeters S.H."/>
            <person name="Heuer A."/>
            <person name="Rast P."/>
            <person name="Oberbeckmann S."/>
            <person name="Bunk B."/>
            <person name="Jeske O."/>
            <person name="Meyerdierks A."/>
            <person name="Storesund J.E."/>
            <person name="Kallscheuer N."/>
            <person name="Luecker S."/>
            <person name="Lage O.M."/>
            <person name="Pohl T."/>
            <person name="Merkel B.J."/>
            <person name="Hornburger P."/>
            <person name="Mueller R.-W."/>
            <person name="Bruemmer F."/>
            <person name="Labrenz M."/>
            <person name="Spormann A.M."/>
            <person name="Op Den Camp H."/>
            <person name="Overmann J."/>
            <person name="Amann R."/>
            <person name="Jetten M.S.M."/>
            <person name="Mascher T."/>
            <person name="Medema M.H."/>
            <person name="Devos D.P."/>
            <person name="Kaster A.-K."/>
            <person name="Ovreas L."/>
            <person name="Rohde M."/>
            <person name="Galperin M.Y."/>
            <person name="Jogler C."/>
        </authorList>
    </citation>
    <scope>NUCLEOTIDE SEQUENCE [LARGE SCALE GENOMIC DNA]</scope>
    <source>
        <strain evidence="2 3">CA13</strain>
    </source>
</reference>
<proteinExistence type="predicted"/>
<dbReference type="PANTHER" id="PTHR30012:SF0">
    <property type="entry name" value="TYPE II SECRETION SYSTEM PROTEIN F-RELATED"/>
    <property type="match status" value="1"/>
</dbReference>
<evidence type="ECO:0000256" key="1">
    <source>
        <dbReference type="SAM" id="Phobius"/>
    </source>
</evidence>
<keyword evidence="3" id="KW-1185">Reference proteome</keyword>
<keyword evidence="1" id="KW-1133">Transmembrane helix</keyword>
<feature type="transmembrane region" description="Helical" evidence="1">
    <location>
        <begin position="289"/>
        <end position="313"/>
    </location>
</feature>
<dbReference type="InterPro" id="IPR003004">
    <property type="entry name" value="GspF/PilC"/>
</dbReference>
<keyword evidence="1" id="KW-0472">Membrane</keyword>
<keyword evidence="1" id="KW-0812">Transmembrane</keyword>
<name>A0A5C5Z894_9BACT</name>
<organism evidence="2 3">
    <name type="scientific">Novipirellula herctigrandis</name>
    <dbReference type="NCBI Taxonomy" id="2527986"/>
    <lineage>
        <taxon>Bacteria</taxon>
        <taxon>Pseudomonadati</taxon>
        <taxon>Planctomycetota</taxon>
        <taxon>Planctomycetia</taxon>
        <taxon>Pirellulales</taxon>
        <taxon>Pirellulaceae</taxon>
        <taxon>Novipirellula</taxon>
    </lineage>
</organism>
<evidence type="ECO:0000313" key="3">
    <source>
        <dbReference type="Proteomes" id="UP000315010"/>
    </source>
</evidence>
<dbReference type="OrthoDB" id="243821at2"/>
<protein>
    <submittedName>
        <fullName evidence="2">Type IV pilin biogenesis protein</fullName>
    </submittedName>
</protein>
<feature type="transmembrane region" description="Helical" evidence="1">
    <location>
        <begin position="109"/>
        <end position="132"/>
    </location>
</feature>
<gene>
    <name evidence="2" type="ORF">CA13_42060</name>
</gene>
<sequence>MNPIPLSQVEASIELVLRDRERISTVIESISVDFSGASRRNLRRLSRRFRRPISAAEVLLDSDALTVCLTLSQVLSGHSVTPELIEQGVRQSISRMNMHSLRGRRLVRLLLYPSVLMLMSITVFIVFCIYLVPQFDQIFQEFGLTTDGPTQRIIGISRWVRQEGVRTLLLLAVAAIVGLGVTRYYQRQGRLPDWMDFVVRRLRMSGHTWANWAWHVAFLLEAGLSQVDAKKIAGQSNVGIALSNEGPPKVTYPFMYEAINQIDRENQIVFLREAAVLYWERASNKERWWLTWLPLITTGMVGMGIAIVLKAIFGPLIQLISGLS</sequence>
<accession>A0A5C5Z894</accession>
<evidence type="ECO:0000313" key="2">
    <source>
        <dbReference type="EMBL" id="TWT82743.1"/>
    </source>
</evidence>
<dbReference type="AlphaFoldDB" id="A0A5C5Z894"/>
<dbReference type="EMBL" id="SJPJ01000001">
    <property type="protein sequence ID" value="TWT82743.1"/>
    <property type="molecule type" value="Genomic_DNA"/>
</dbReference>
<dbReference type="PANTHER" id="PTHR30012">
    <property type="entry name" value="GENERAL SECRETION PATHWAY PROTEIN"/>
    <property type="match status" value="1"/>
</dbReference>
<dbReference type="PRINTS" id="PR00812">
    <property type="entry name" value="BCTERIALGSPF"/>
</dbReference>
<feature type="transmembrane region" description="Helical" evidence="1">
    <location>
        <begin position="167"/>
        <end position="185"/>
    </location>
</feature>
<dbReference type="Proteomes" id="UP000315010">
    <property type="component" value="Unassembled WGS sequence"/>
</dbReference>